<dbReference type="Gene3D" id="3.20.20.70">
    <property type="entry name" value="Aldolase class I"/>
    <property type="match status" value="1"/>
</dbReference>
<dbReference type="SFLD" id="SFLDG01095">
    <property type="entry name" value="Uncharacterised_Radical_SAM_Su"/>
    <property type="match status" value="1"/>
</dbReference>
<reference evidence="7 8" key="1">
    <citation type="submission" date="2022-11" db="EMBL/GenBank/DDBJ databases">
        <title>Minimal conservation of predation-associated metabolite biosynthetic gene clusters underscores biosynthetic potential of Myxococcota including descriptions for ten novel species: Archangium lansinium sp. nov., Myxococcus landrumus sp. nov., Nannocystis bai.</title>
        <authorList>
            <person name="Ahearne A."/>
            <person name="Stevens C."/>
            <person name="Dowd S."/>
        </authorList>
    </citation>
    <scope>NUCLEOTIDE SEQUENCE [LARGE SCALE GENOMIC DNA]</scope>
    <source>
        <strain evidence="7 8">BB15-2</strain>
    </source>
</reference>
<evidence type="ECO:0000256" key="1">
    <source>
        <dbReference type="ARBA" id="ARBA00001966"/>
    </source>
</evidence>
<dbReference type="PANTHER" id="PTHR43409">
    <property type="entry name" value="ANAEROBIC MAGNESIUM-PROTOPORPHYRIN IX MONOMETHYL ESTER CYCLASE-RELATED"/>
    <property type="match status" value="1"/>
</dbReference>
<evidence type="ECO:0000313" key="8">
    <source>
        <dbReference type="Proteomes" id="UP001221686"/>
    </source>
</evidence>
<dbReference type="CDD" id="cd01335">
    <property type="entry name" value="Radical_SAM"/>
    <property type="match status" value="1"/>
</dbReference>
<dbReference type="RefSeq" id="WP_272091907.1">
    <property type="nucleotide sequence ID" value="NZ_JAQNDL010000005.1"/>
</dbReference>
<evidence type="ECO:0000256" key="4">
    <source>
        <dbReference type="ARBA" id="ARBA00023004"/>
    </source>
</evidence>
<comment type="caution">
    <text evidence="7">The sequence shown here is derived from an EMBL/GenBank/DDBJ whole genome shotgun (WGS) entry which is preliminary data.</text>
</comment>
<name>A0ABT5ED85_9BACT</name>
<accession>A0ABT5ED85</accession>
<evidence type="ECO:0000256" key="2">
    <source>
        <dbReference type="ARBA" id="ARBA00022691"/>
    </source>
</evidence>
<keyword evidence="5" id="KW-0411">Iron-sulfur</keyword>
<dbReference type="PANTHER" id="PTHR43409:SF4">
    <property type="entry name" value="RADICAL SAM SUPERFAMILY PROTEIN"/>
    <property type="match status" value="1"/>
</dbReference>
<sequence>MRYEGKIYRPPSEADAYILQATVGCSWNRCTYCDMYSDKVYREREVEACLEDLRTAAAIARNRVDKLFVGDGDALGMPMDRWLAILKAADGGFPLLRRVSCYATAINILKKTPDELAALREAGLKRLYIGPESGDDATLKRIAKGSTFAEHVAAAERARAAGIELSVIVLLGIAGTERAAEHASATARLISAMDPAFASALTTTVVPKTPLHTLQTRGRFALPSVVEMLRELRTIVDEARPTDALFRTNHASNYLAIGGRLPRDRVAILATIDSAIAGEVTLRPEWARGL</sequence>
<dbReference type="InterPro" id="IPR058240">
    <property type="entry name" value="rSAM_sf"/>
</dbReference>
<dbReference type="SUPFAM" id="SSF102114">
    <property type="entry name" value="Radical SAM enzymes"/>
    <property type="match status" value="1"/>
</dbReference>
<dbReference type="SFLD" id="SFLDG01082">
    <property type="entry name" value="B12-binding_domain_containing"/>
    <property type="match status" value="1"/>
</dbReference>
<dbReference type="SFLD" id="SFLDS00029">
    <property type="entry name" value="Radical_SAM"/>
    <property type="match status" value="1"/>
</dbReference>
<dbReference type="Pfam" id="PF04055">
    <property type="entry name" value="Radical_SAM"/>
    <property type="match status" value="1"/>
</dbReference>
<dbReference type="PROSITE" id="PS51918">
    <property type="entry name" value="RADICAL_SAM"/>
    <property type="match status" value="1"/>
</dbReference>
<feature type="domain" description="Radical SAM core" evidence="6">
    <location>
        <begin position="8"/>
        <end position="243"/>
    </location>
</feature>
<evidence type="ECO:0000259" key="6">
    <source>
        <dbReference type="PROSITE" id="PS51918"/>
    </source>
</evidence>
<dbReference type="SMART" id="SM00729">
    <property type="entry name" value="Elp3"/>
    <property type="match status" value="1"/>
</dbReference>
<dbReference type="InterPro" id="IPR007197">
    <property type="entry name" value="rSAM"/>
</dbReference>
<evidence type="ECO:0000256" key="5">
    <source>
        <dbReference type="ARBA" id="ARBA00023014"/>
    </source>
</evidence>
<evidence type="ECO:0000256" key="3">
    <source>
        <dbReference type="ARBA" id="ARBA00022723"/>
    </source>
</evidence>
<comment type="cofactor">
    <cofactor evidence="1">
        <name>[4Fe-4S] cluster</name>
        <dbReference type="ChEBI" id="CHEBI:49883"/>
    </cofactor>
</comment>
<proteinExistence type="predicted"/>
<evidence type="ECO:0000313" key="7">
    <source>
        <dbReference type="EMBL" id="MDC0723365.1"/>
    </source>
</evidence>
<keyword evidence="2" id="KW-0949">S-adenosyl-L-methionine</keyword>
<keyword evidence="3" id="KW-0479">Metal-binding</keyword>
<dbReference type="Proteomes" id="UP001221686">
    <property type="component" value="Unassembled WGS sequence"/>
</dbReference>
<keyword evidence="8" id="KW-1185">Reference proteome</keyword>
<dbReference type="InterPro" id="IPR013785">
    <property type="entry name" value="Aldolase_TIM"/>
</dbReference>
<keyword evidence="4" id="KW-0408">Iron</keyword>
<dbReference type="InterPro" id="IPR051198">
    <property type="entry name" value="BchE-like"/>
</dbReference>
<organism evidence="7 8">
    <name type="scientific">Nannocystis bainbridge</name>
    <dbReference type="NCBI Taxonomy" id="2995303"/>
    <lineage>
        <taxon>Bacteria</taxon>
        <taxon>Pseudomonadati</taxon>
        <taxon>Myxococcota</taxon>
        <taxon>Polyangia</taxon>
        <taxon>Nannocystales</taxon>
        <taxon>Nannocystaceae</taxon>
        <taxon>Nannocystis</taxon>
    </lineage>
</organism>
<protein>
    <submittedName>
        <fullName evidence="7">Radical SAM protein</fullName>
    </submittedName>
</protein>
<dbReference type="EMBL" id="JAQNDL010000005">
    <property type="protein sequence ID" value="MDC0723365.1"/>
    <property type="molecule type" value="Genomic_DNA"/>
</dbReference>
<dbReference type="InterPro" id="IPR006638">
    <property type="entry name" value="Elp3/MiaA/NifB-like_rSAM"/>
</dbReference>
<gene>
    <name evidence="7" type="ORF">POL25_41175</name>
</gene>